<dbReference type="NCBIfam" id="TIGR00756">
    <property type="entry name" value="PPR"/>
    <property type="match status" value="6"/>
</dbReference>
<protein>
    <submittedName>
        <fullName evidence="5">Pentatricopeptide repeat-containing protein At3g04130, mitochondrial-like</fullName>
    </submittedName>
</protein>
<dbReference type="KEGG" id="peu:105119806"/>
<feature type="repeat" description="PPR" evidence="3">
    <location>
        <begin position="448"/>
        <end position="482"/>
    </location>
</feature>
<comment type="similarity">
    <text evidence="1">Belongs to the PPR family. P subfamily.</text>
</comment>
<dbReference type="PROSITE" id="PS51257">
    <property type="entry name" value="PROKAR_LIPOPROTEIN"/>
    <property type="match status" value="1"/>
</dbReference>
<feature type="repeat" description="PPR" evidence="3">
    <location>
        <begin position="340"/>
        <end position="375"/>
    </location>
</feature>
<feature type="repeat" description="PPR" evidence="3">
    <location>
        <begin position="270"/>
        <end position="304"/>
    </location>
</feature>
<dbReference type="AlphaFoldDB" id="A0AAJ6TSK8"/>
<organism evidence="4 5">
    <name type="scientific">Populus euphratica</name>
    <name type="common">Euphrates poplar</name>
    <dbReference type="NCBI Taxonomy" id="75702"/>
    <lineage>
        <taxon>Eukaryota</taxon>
        <taxon>Viridiplantae</taxon>
        <taxon>Streptophyta</taxon>
        <taxon>Embryophyta</taxon>
        <taxon>Tracheophyta</taxon>
        <taxon>Spermatophyta</taxon>
        <taxon>Magnoliopsida</taxon>
        <taxon>eudicotyledons</taxon>
        <taxon>Gunneridae</taxon>
        <taxon>Pentapetalae</taxon>
        <taxon>rosids</taxon>
        <taxon>fabids</taxon>
        <taxon>Malpighiales</taxon>
        <taxon>Salicaceae</taxon>
        <taxon>Saliceae</taxon>
        <taxon>Populus</taxon>
    </lineage>
</organism>
<dbReference type="Pfam" id="PF13041">
    <property type="entry name" value="PPR_2"/>
    <property type="match status" value="3"/>
</dbReference>
<proteinExistence type="inferred from homology"/>
<gene>
    <name evidence="5" type="primary">LOC105119806</name>
</gene>
<evidence type="ECO:0000256" key="2">
    <source>
        <dbReference type="ARBA" id="ARBA00022737"/>
    </source>
</evidence>
<dbReference type="PROSITE" id="PS51375">
    <property type="entry name" value="PPR"/>
    <property type="match status" value="7"/>
</dbReference>
<feature type="repeat" description="PPR" evidence="3">
    <location>
        <begin position="235"/>
        <end position="269"/>
    </location>
</feature>
<dbReference type="InterPro" id="IPR011990">
    <property type="entry name" value="TPR-like_helical_dom_sf"/>
</dbReference>
<evidence type="ECO:0000256" key="1">
    <source>
        <dbReference type="ARBA" id="ARBA00007626"/>
    </source>
</evidence>
<dbReference type="Proteomes" id="UP000694918">
    <property type="component" value="Unplaced"/>
</dbReference>
<feature type="repeat" description="PPR" evidence="3">
    <location>
        <begin position="201"/>
        <end position="231"/>
    </location>
</feature>
<dbReference type="PANTHER" id="PTHR46128:SF211">
    <property type="entry name" value="PENTACOTRIPEPTIDE-REPEAT REGION OF PRORP DOMAIN-CONTAINING PROTEIN"/>
    <property type="match status" value="1"/>
</dbReference>
<dbReference type="RefSeq" id="XP_011016294.1">
    <property type="nucleotide sequence ID" value="XM_011017992.1"/>
</dbReference>
<evidence type="ECO:0000256" key="3">
    <source>
        <dbReference type="PROSITE-ProRule" id="PRU00708"/>
    </source>
</evidence>
<reference evidence="5" key="1">
    <citation type="submission" date="2025-08" db="UniProtKB">
        <authorList>
            <consortium name="RefSeq"/>
        </authorList>
    </citation>
    <scope>IDENTIFICATION</scope>
</reference>
<dbReference type="PANTHER" id="PTHR46128">
    <property type="entry name" value="MITOCHONDRIAL GROUP I INTRON SPLICING FACTOR CCM1"/>
    <property type="match status" value="1"/>
</dbReference>
<dbReference type="InterPro" id="IPR050872">
    <property type="entry name" value="PPR_P_subfamily"/>
</dbReference>
<keyword evidence="4" id="KW-1185">Reference proteome</keyword>
<dbReference type="InterPro" id="IPR002885">
    <property type="entry name" value="PPR_rpt"/>
</dbReference>
<evidence type="ECO:0000313" key="4">
    <source>
        <dbReference type="Proteomes" id="UP000694918"/>
    </source>
</evidence>
<feature type="repeat" description="PPR" evidence="3">
    <location>
        <begin position="376"/>
        <end position="410"/>
    </location>
</feature>
<keyword evidence="2" id="KW-0677">Repeat</keyword>
<dbReference type="Pfam" id="PF12854">
    <property type="entry name" value="PPR_1"/>
    <property type="match status" value="1"/>
</dbReference>
<sequence>MNRVQVLRGCLRNARVVFSRVDYCSLAVSSSSSSCVSPPQLPSVLTSTTVLDYQDNCLDSRNQSTVNLVAAKARVGSSPDEILLSLAHEQVCHNIEVSNALVDKLLLRFKDDWKSALGIFRWAGLRPGYKHRPEAYEMMVDILGKMKQMDQMRELLEEMNRNHLVTLNTVGKAMRRFSGAGKWEDAVRMFDELGTFGLEKNTESMNLLLDTLCKEGKVEQARPIFLELKSHILPNAYTFNIFIHGWCKANLVDEAHWTLQEMKGHAFRPCVISYSTIILFYCRQYNFAKVYELLDEMEAQGCPPNVVTYTTIIVFLAKSQNIEEALQLNQRMKSAGCKPDTPFFNSLIYILGRAGRFQEAIDVFEKEMPNAGVSRDTSTYNSMIAMLCYHGHVSKGLSLLREMETSALLKLDGQTFYPLLKSCLRTGDMNLLSQLLDDMVKKHQLSLDRSAYALLIHGLCRANKCEWAYHLFEEMISKDIVPKYQTCHMLLEEVKLKSMYDTAEKIEDFMKKNYKCKAQASPVNLF</sequence>
<evidence type="ECO:0000313" key="5">
    <source>
        <dbReference type="RefSeq" id="XP_011016294.1"/>
    </source>
</evidence>
<dbReference type="Gene3D" id="1.25.40.10">
    <property type="entry name" value="Tetratricopeptide repeat domain"/>
    <property type="match status" value="4"/>
</dbReference>
<name>A0AAJ6TSK8_POPEU</name>
<dbReference type="Pfam" id="PF01535">
    <property type="entry name" value="PPR"/>
    <property type="match status" value="1"/>
</dbReference>
<dbReference type="GeneID" id="105119806"/>
<accession>A0AAJ6TSK8</accession>
<feature type="repeat" description="PPR" evidence="3">
    <location>
        <begin position="305"/>
        <end position="339"/>
    </location>
</feature>